<dbReference type="EMBL" id="REGN01001337">
    <property type="protein sequence ID" value="RNA35344.1"/>
    <property type="molecule type" value="Genomic_DNA"/>
</dbReference>
<dbReference type="Proteomes" id="UP000276133">
    <property type="component" value="Unassembled WGS sequence"/>
</dbReference>
<protein>
    <submittedName>
        <fullName evidence="1">Uncharacterized protein</fullName>
    </submittedName>
</protein>
<dbReference type="AlphaFoldDB" id="A0A3M7SHJ7"/>
<accession>A0A3M7SHJ7</accession>
<sequence length="208" mass="23481">MEIISYVFGMLIMQVCWDEKWFYRYAKTTIPLKSRIALKTKIKHARISHTSVHKSCSTFTPCCVTLTISILPLPLCTPNAIDCHPDSDLRTEINSVPLSFTIDYLITKPVSVLTAITEANAAEATLTGLSFRVTVLLNVNSVPDLRALSFWYLPRSLPTIVLVGHIKPTNFVNDHVRWLVELGLLAAKRANLVLEYKLFVEDYEPVCE</sequence>
<name>A0A3M7SHJ7_BRAPC</name>
<reference evidence="1 2" key="1">
    <citation type="journal article" date="2018" name="Sci. Rep.">
        <title>Genomic signatures of local adaptation to the degree of environmental predictability in rotifers.</title>
        <authorList>
            <person name="Franch-Gras L."/>
            <person name="Hahn C."/>
            <person name="Garcia-Roger E.M."/>
            <person name="Carmona M.J."/>
            <person name="Serra M."/>
            <person name="Gomez A."/>
        </authorList>
    </citation>
    <scope>NUCLEOTIDE SEQUENCE [LARGE SCALE GENOMIC DNA]</scope>
    <source>
        <strain evidence="1">HYR1</strain>
    </source>
</reference>
<evidence type="ECO:0000313" key="1">
    <source>
        <dbReference type="EMBL" id="RNA35344.1"/>
    </source>
</evidence>
<keyword evidence="2" id="KW-1185">Reference proteome</keyword>
<organism evidence="1 2">
    <name type="scientific">Brachionus plicatilis</name>
    <name type="common">Marine rotifer</name>
    <name type="synonym">Brachionus muelleri</name>
    <dbReference type="NCBI Taxonomy" id="10195"/>
    <lineage>
        <taxon>Eukaryota</taxon>
        <taxon>Metazoa</taxon>
        <taxon>Spiralia</taxon>
        <taxon>Gnathifera</taxon>
        <taxon>Rotifera</taxon>
        <taxon>Eurotatoria</taxon>
        <taxon>Monogononta</taxon>
        <taxon>Pseudotrocha</taxon>
        <taxon>Ploima</taxon>
        <taxon>Brachionidae</taxon>
        <taxon>Brachionus</taxon>
    </lineage>
</organism>
<evidence type="ECO:0000313" key="2">
    <source>
        <dbReference type="Proteomes" id="UP000276133"/>
    </source>
</evidence>
<gene>
    <name evidence="1" type="ORF">BpHYR1_000315</name>
</gene>
<comment type="caution">
    <text evidence="1">The sequence shown here is derived from an EMBL/GenBank/DDBJ whole genome shotgun (WGS) entry which is preliminary data.</text>
</comment>
<proteinExistence type="predicted"/>